<evidence type="ECO:0000313" key="3">
    <source>
        <dbReference type="Proteomes" id="UP000263377"/>
    </source>
</evidence>
<reference evidence="2 3" key="1">
    <citation type="submission" date="2018-08" db="EMBL/GenBank/DDBJ databases">
        <title>Diversity &amp; Physiological Properties of Lignin-Decomposing Actinobacteria from Soil.</title>
        <authorList>
            <person name="Roh S.G."/>
            <person name="Kim S.B."/>
        </authorList>
    </citation>
    <scope>NUCLEOTIDE SEQUENCE [LARGE SCALE GENOMIC DNA]</scope>
    <source>
        <strain evidence="2 3">MMS17-GH009</strain>
    </source>
</reference>
<evidence type="ECO:0000313" key="2">
    <source>
        <dbReference type="EMBL" id="RGD57908.1"/>
    </source>
</evidence>
<dbReference type="Proteomes" id="UP000263377">
    <property type="component" value="Unassembled WGS sequence"/>
</dbReference>
<accession>A0A372ZPT3</accession>
<feature type="transmembrane region" description="Helical" evidence="1">
    <location>
        <begin position="60"/>
        <end position="77"/>
    </location>
</feature>
<sequence>MPSQQAPAHRRPSPVRPRFWLETALGALSGLLFLLTLVWPQWIETLLGLDPDAGSGAAEWLVVALAAAVTAGCGLGARTEWRRAHPAPVRAAR</sequence>
<organism evidence="2 3">
    <name type="scientific">Kitasatospora xanthocidica</name>
    <dbReference type="NCBI Taxonomy" id="83382"/>
    <lineage>
        <taxon>Bacteria</taxon>
        <taxon>Bacillati</taxon>
        <taxon>Actinomycetota</taxon>
        <taxon>Actinomycetes</taxon>
        <taxon>Kitasatosporales</taxon>
        <taxon>Streptomycetaceae</taxon>
        <taxon>Kitasatospora</taxon>
    </lineage>
</organism>
<keyword evidence="3" id="KW-1185">Reference proteome</keyword>
<protein>
    <submittedName>
        <fullName evidence="2">ABC transporter permease</fullName>
    </submittedName>
</protein>
<feature type="transmembrane region" description="Helical" evidence="1">
    <location>
        <begin position="20"/>
        <end position="40"/>
    </location>
</feature>
<proteinExistence type="predicted"/>
<dbReference type="EMBL" id="QVIG01000001">
    <property type="protein sequence ID" value="RGD57908.1"/>
    <property type="molecule type" value="Genomic_DNA"/>
</dbReference>
<keyword evidence="1" id="KW-1133">Transmembrane helix</keyword>
<name>A0A372ZPT3_9ACTN</name>
<gene>
    <name evidence="2" type="ORF">DR950_08995</name>
</gene>
<keyword evidence="1" id="KW-0472">Membrane</keyword>
<dbReference type="AlphaFoldDB" id="A0A372ZPT3"/>
<evidence type="ECO:0000256" key="1">
    <source>
        <dbReference type="SAM" id="Phobius"/>
    </source>
</evidence>
<keyword evidence="1" id="KW-0812">Transmembrane</keyword>
<comment type="caution">
    <text evidence="2">The sequence shown here is derived from an EMBL/GenBank/DDBJ whole genome shotgun (WGS) entry which is preliminary data.</text>
</comment>